<dbReference type="OrthoDB" id="9802947at2"/>
<dbReference type="AlphaFoldDB" id="A0A8T9AX76"/>
<evidence type="ECO:0000313" key="8">
    <source>
        <dbReference type="Proteomes" id="UP000235507"/>
    </source>
</evidence>
<keyword evidence="3 5" id="KW-0238">DNA-binding</keyword>
<dbReference type="EMBL" id="PNOT02000046">
    <property type="protein sequence ID" value="TSE13410.1"/>
    <property type="molecule type" value="Genomic_DNA"/>
</dbReference>
<dbReference type="GO" id="GO:0003700">
    <property type="term" value="F:DNA-binding transcription factor activity"/>
    <property type="evidence" value="ECO:0007669"/>
    <property type="project" value="TreeGrafter"/>
</dbReference>
<organism evidence="7 8">
    <name type="scientific">Mesorhizobium intechi</name>
    <dbReference type="NCBI Taxonomy" id="537601"/>
    <lineage>
        <taxon>Bacteria</taxon>
        <taxon>Pseudomonadati</taxon>
        <taxon>Pseudomonadota</taxon>
        <taxon>Alphaproteobacteria</taxon>
        <taxon>Hyphomicrobiales</taxon>
        <taxon>Phyllobacteriaceae</taxon>
        <taxon>Mesorhizobium</taxon>
    </lineage>
</organism>
<evidence type="ECO:0000313" key="7">
    <source>
        <dbReference type="EMBL" id="TSE13410.1"/>
    </source>
</evidence>
<dbReference type="Pfam" id="PF13977">
    <property type="entry name" value="TetR_C_6"/>
    <property type="match status" value="1"/>
</dbReference>
<evidence type="ECO:0000256" key="1">
    <source>
        <dbReference type="ARBA" id="ARBA00022491"/>
    </source>
</evidence>
<evidence type="ECO:0000259" key="6">
    <source>
        <dbReference type="PROSITE" id="PS50977"/>
    </source>
</evidence>
<sequence>MPRIVDSTKRRAEITDAAIRILARGGPSALTLRSLAEELNGSITLVTHFFANRAGLFEAIVDDYIACYDSELAELERGLPPLPTLRKFLTWLIPTDERDRGREASRIALNSMRGDKSIDHFFEAMDRRIRELIAAHLGPLMDPKDIPAAVDFLRACTNGITLSSVEHPDLWTTARQLAVVDTAINALPLHDAGRSQRGTSALGT</sequence>
<gene>
    <name evidence="7" type="ORF">C1D09_004105</name>
</gene>
<evidence type="ECO:0000256" key="4">
    <source>
        <dbReference type="ARBA" id="ARBA00023163"/>
    </source>
</evidence>
<evidence type="ECO:0000256" key="3">
    <source>
        <dbReference type="ARBA" id="ARBA00023125"/>
    </source>
</evidence>
<keyword evidence="8" id="KW-1185">Reference proteome</keyword>
<dbReference type="RefSeq" id="WP_143973120.1">
    <property type="nucleotide sequence ID" value="NZ_PNOT02000046.1"/>
</dbReference>
<keyword evidence="4" id="KW-0804">Transcription</keyword>
<dbReference type="InterPro" id="IPR039538">
    <property type="entry name" value="BetI_C"/>
</dbReference>
<evidence type="ECO:0000256" key="2">
    <source>
        <dbReference type="ARBA" id="ARBA00023015"/>
    </source>
</evidence>
<keyword evidence="2" id="KW-0805">Transcription regulation</keyword>
<keyword evidence="1" id="KW-0678">Repressor</keyword>
<dbReference type="Pfam" id="PF00440">
    <property type="entry name" value="TetR_N"/>
    <property type="match status" value="1"/>
</dbReference>
<dbReference type="InterPro" id="IPR001647">
    <property type="entry name" value="HTH_TetR"/>
</dbReference>
<dbReference type="PANTHER" id="PTHR30055:SF234">
    <property type="entry name" value="HTH-TYPE TRANSCRIPTIONAL REGULATOR BETI"/>
    <property type="match status" value="1"/>
</dbReference>
<name>A0A8T9AX76_9HYPH</name>
<comment type="caution">
    <text evidence="7">The sequence shown here is derived from an EMBL/GenBank/DDBJ whole genome shotgun (WGS) entry which is preliminary data.</text>
</comment>
<dbReference type="InterPro" id="IPR009057">
    <property type="entry name" value="Homeodomain-like_sf"/>
</dbReference>
<dbReference type="SUPFAM" id="SSF48498">
    <property type="entry name" value="Tetracyclin repressor-like, C-terminal domain"/>
    <property type="match status" value="1"/>
</dbReference>
<feature type="DNA-binding region" description="H-T-H motif" evidence="5">
    <location>
        <begin position="31"/>
        <end position="50"/>
    </location>
</feature>
<dbReference type="SUPFAM" id="SSF46689">
    <property type="entry name" value="Homeodomain-like"/>
    <property type="match status" value="1"/>
</dbReference>
<feature type="domain" description="HTH tetR-type" evidence="6">
    <location>
        <begin position="8"/>
        <end position="68"/>
    </location>
</feature>
<dbReference type="InterPro" id="IPR050109">
    <property type="entry name" value="HTH-type_TetR-like_transc_reg"/>
</dbReference>
<dbReference type="GO" id="GO:0000976">
    <property type="term" value="F:transcription cis-regulatory region binding"/>
    <property type="evidence" value="ECO:0007669"/>
    <property type="project" value="TreeGrafter"/>
</dbReference>
<dbReference type="Proteomes" id="UP000235507">
    <property type="component" value="Unassembled WGS sequence"/>
</dbReference>
<accession>A0A8T9AX76</accession>
<dbReference type="PANTHER" id="PTHR30055">
    <property type="entry name" value="HTH-TYPE TRANSCRIPTIONAL REGULATOR RUTR"/>
    <property type="match status" value="1"/>
</dbReference>
<dbReference type="InterPro" id="IPR036271">
    <property type="entry name" value="Tet_transcr_reg_TetR-rel_C_sf"/>
</dbReference>
<protein>
    <submittedName>
        <fullName evidence="7">TetR/AcrR family transcriptional regulator</fullName>
    </submittedName>
</protein>
<dbReference type="Gene3D" id="1.10.357.10">
    <property type="entry name" value="Tetracycline Repressor, domain 2"/>
    <property type="match status" value="1"/>
</dbReference>
<evidence type="ECO:0000256" key="5">
    <source>
        <dbReference type="PROSITE-ProRule" id="PRU00335"/>
    </source>
</evidence>
<reference evidence="7" key="1">
    <citation type="submission" date="2019-07" db="EMBL/GenBank/DDBJ databases">
        <title>Mesorhizobum intechiensis sp. nov. isolated from nodules of Lotus tenuis growing in lowlands of the Flooding Pampa, Argentina.</title>
        <authorList>
            <person name="Estrella M.J."/>
            <person name="Torres Tejerizo G.A."/>
            <person name="Cumpa Velazquez L.M."/>
            <person name="Fontana F."/>
            <person name="Hansen L."/>
            <person name="Pistorio M."/>
            <person name="Sannazzaro A.I."/>
        </authorList>
    </citation>
    <scope>NUCLEOTIDE SEQUENCE</scope>
    <source>
        <strain evidence="7">BD68</strain>
    </source>
</reference>
<proteinExistence type="predicted"/>
<dbReference type="PROSITE" id="PS50977">
    <property type="entry name" value="HTH_TETR_2"/>
    <property type="match status" value="1"/>
</dbReference>